<evidence type="ECO:0000256" key="2">
    <source>
        <dbReference type="ARBA" id="ARBA00007634"/>
    </source>
</evidence>
<dbReference type="PANTHER" id="PTHR33398">
    <property type="entry name" value="30S RIBOSOMAL PROTEIN S20"/>
    <property type="match status" value="1"/>
</dbReference>
<dbReference type="GO" id="GO:0003735">
    <property type="term" value="F:structural constituent of ribosome"/>
    <property type="evidence" value="ECO:0007669"/>
    <property type="project" value="InterPro"/>
</dbReference>
<evidence type="ECO:0000313" key="8">
    <source>
        <dbReference type="EMBL" id="KKL98927.1"/>
    </source>
</evidence>
<dbReference type="AlphaFoldDB" id="A0A0F9JIW3"/>
<evidence type="ECO:0000256" key="5">
    <source>
        <dbReference type="ARBA" id="ARBA00022980"/>
    </source>
</evidence>
<dbReference type="EMBL" id="LAZR01017798">
    <property type="protein sequence ID" value="KKL98927.1"/>
    <property type="molecule type" value="Genomic_DNA"/>
</dbReference>
<dbReference type="InterPro" id="IPR002583">
    <property type="entry name" value="Ribosomal_bS20"/>
</dbReference>
<dbReference type="NCBIfam" id="TIGR00029">
    <property type="entry name" value="S20"/>
    <property type="match status" value="1"/>
</dbReference>
<evidence type="ECO:0008006" key="9">
    <source>
        <dbReference type="Google" id="ProtNLM"/>
    </source>
</evidence>
<dbReference type="GO" id="GO:0005829">
    <property type="term" value="C:cytosol"/>
    <property type="evidence" value="ECO:0007669"/>
    <property type="project" value="TreeGrafter"/>
</dbReference>
<dbReference type="PANTHER" id="PTHR33398:SF1">
    <property type="entry name" value="SMALL RIBOSOMAL SUBUNIT PROTEIN BS20C"/>
    <property type="match status" value="1"/>
</dbReference>
<evidence type="ECO:0000256" key="4">
    <source>
        <dbReference type="ARBA" id="ARBA00022884"/>
    </source>
</evidence>
<feature type="compositionally biased region" description="Basic residues" evidence="7">
    <location>
        <begin position="1"/>
        <end position="12"/>
    </location>
</feature>
<sequence length="91" mass="10417">MPTNKSAKRRVRQNAVGRMRNRGDKSALKTQIKKLVSAVENKNFEEAEKHFSLTTKRLDRLASKNIIHKNTASRKKSRLAKMLNKQKAAKS</sequence>
<dbReference type="GO" id="GO:0015935">
    <property type="term" value="C:small ribosomal subunit"/>
    <property type="evidence" value="ECO:0007669"/>
    <property type="project" value="TreeGrafter"/>
</dbReference>
<dbReference type="SUPFAM" id="SSF46992">
    <property type="entry name" value="Ribosomal protein S20"/>
    <property type="match status" value="1"/>
</dbReference>
<reference evidence="8" key="1">
    <citation type="journal article" date="2015" name="Nature">
        <title>Complex archaea that bridge the gap between prokaryotes and eukaryotes.</title>
        <authorList>
            <person name="Spang A."/>
            <person name="Saw J.H."/>
            <person name="Jorgensen S.L."/>
            <person name="Zaremba-Niedzwiedzka K."/>
            <person name="Martijn J."/>
            <person name="Lind A.E."/>
            <person name="van Eijk R."/>
            <person name="Schleper C."/>
            <person name="Guy L."/>
            <person name="Ettema T.J."/>
        </authorList>
    </citation>
    <scope>NUCLEOTIDE SEQUENCE</scope>
</reference>
<dbReference type="FunFam" id="1.20.58.110:FF:000001">
    <property type="entry name" value="30S ribosomal protein S20"/>
    <property type="match status" value="1"/>
</dbReference>
<dbReference type="HAMAP" id="MF_00500">
    <property type="entry name" value="Ribosomal_bS20"/>
    <property type="match status" value="1"/>
</dbReference>
<keyword evidence="6" id="KW-0687">Ribonucleoprotein</keyword>
<name>A0A0F9JIW3_9ZZZZ</name>
<organism evidence="8">
    <name type="scientific">marine sediment metagenome</name>
    <dbReference type="NCBI Taxonomy" id="412755"/>
    <lineage>
        <taxon>unclassified sequences</taxon>
        <taxon>metagenomes</taxon>
        <taxon>ecological metagenomes</taxon>
    </lineage>
</organism>
<dbReference type="Gene3D" id="1.20.58.110">
    <property type="entry name" value="Ribosomal protein S20"/>
    <property type="match status" value="1"/>
</dbReference>
<evidence type="ECO:0000256" key="7">
    <source>
        <dbReference type="SAM" id="MobiDB-lite"/>
    </source>
</evidence>
<dbReference type="InterPro" id="IPR036510">
    <property type="entry name" value="Ribosomal_bS20_sf"/>
</dbReference>
<keyword evidence="4" id="KW-0694">RNA-binding</keyword>
<dbReference type="GO" id="GO:0006412">
    <property type="term" value="P:translation"/>
    <property type="evidence" value="ECO:0007669"/>
    <property type="project" value="InterPro"/>
</dbReference>
<dbReference type="GO" id="GO:0070181">
    <property type="term" value="F:small ribosomal subunit rRNA binding"/>
    <property type="evidence" value="ECO:0007669"/>
    <property type="project" value="TreeGrafter"/>
</dbReference>
<evidence type="ECO:0000256" key="1">
    <source>
        <dbReference type="ARBA" id="ARBA00003134"/>
    </source>
</evidence>
<keyword evidence="3" id="KW-0699">rRNA-binding</keyword>
<keyword evidence="5" id="KW-0689">Ribosomal protein</keyword>
<dbReference type="Pfam" id="PF01649">
    <property type="entry name" value="Ribosomal_S20p"/>
    <property type="match status" value="1"/>
</dbReference>
<gene>
    <name evidence="8" type="ORF">LCGC14_1819520</name>
</gene>
<proteinExistence type="inferred from homology"/>
<evidence type="ECO:0000256" key="3">
    <source>
        <dbReference type="ARBA" id="ARBA00022730"/>
    </source>
</evidence>
<comment type="caution">
    <text evidence="8">The sequence shown here is derived from an EMBL/GenBank/DDBJ whole genome shotgun (WGS) entry which is preliminary data.</text>
</comment>
<comment type="similarity">
    <text evidence="2">Belongs to the bacterial ribosomal protein bS20 family.</text>
</comment>
<feature type="region of interest" description="Disordered" evidence="7">
    <location>
        <begin position="68"/>
        <end position="91"/>
    </location>
</feature>
<evidence type="ECO:0000256" key="6">
    <source>
        <dbReference type="ARBA" id="ARBA00023274"/>
    </source>
</evidence>
<feature type="region of interest" description="Disordered" evidence="7">
    <location>
        <begin position="1"/>
        <end position="28"/>
    </location>
</feature>
<comment type="function">
    <text evidence="1">Binds directly to 16S ribosomal RNA.</text>
</comment>
<accession>A0A0F9JIW3</accession>
<protein>
    <recommendedName>
        <fullName evidence="9">30S ribosomal protein S20</fullName>
    </recommendedName>
</protein>